<evidence type="ECO:0000313" key="3">
    <source>
        <dbReference type="Proteomes" id="UP000076420"/>
    </source>
</evidence>
<feature type="compositionally biased region" description="Polar residues" evidence="1">
    <location>
        <begin position="373"/>
        <end position="384"/>
    </location>
</feature>
<dbReference type="Proteomes" id="UP001165740">
    <property type="component" value="Chromosome 2"/>
</dbReference>
<proteinExistence type="predicted"/>
<evidence type="ECO:0000313" key="5">
    <source>
        <dbReference type="RefSeq" id="XP_013076182.1"/>
    </source>
</evidence>
<keyword evidence="4" id="KW-1185">Reference proteome</keyword>
<dbReference type="KEGG" id="bgt:106062460"/>
<feature type="compositionally biased region" description="Low complexity" evidence="1">
    <location>
        <begin position="348"/>
        <end position="372"/>
    </location>
</feature>
<dbReference type="OrthoDB" id="6146901at2759"/>
<evidence type="ECO:0000313" key="2">
    <source>
        <dbReference type="EnsemblMetazoa" id="BGLB026362-PB"/>
    </source>
</evidence>
<feature type="region of interest" description="Disordered" evidence="1">
    <location>
        <begin position="343"/>
        <end position="384"/>
    </location>
</feature>
<evidence type="ECO:0000313" key="7">
    <source>
        <dbReference type="RefSeq" id="XP_055876043.1"/>
    </source>
</evidence>
<reference evidence="5 6" key="2">
    <citation type="submission" date="2025-04" db="UniProtKB">
        <authorList>
            <consortium name="RefSeq"/>
        </authorList>
    </citation>
    <scope>IDENTIFICATION</scope>
</reference>
<evidence type="ECO:0000313" key="4">
    <source>
        <dbReference type="Proteomes" id="UP001165740"/>
    </source>
</evidence>
<name>A0A2C9L2Y8_BIOGL</name>
<organism evidence="2 3">
    <name type="scientific">Biomphalaria glabrata</name>
    <name type="common">Bloodfluke planorb</name>
    <name type="synonym">Freshwater snail</name>
    <dbReference type="NCBI Taxonomy" id="6526"/>
    <lineage>
        <taxon>Eukaryota</taxon>
        <taxon>Metazoa</taxon>
        <taxon>Spiralia</taxon>
        <taxon>Lophotrochozoa</taxon>
        <taxon>Mollusca</taxon>
        <taxon>Gastropoda</taxon>
        <taxon>Heterobranchia</taxon>
        <taxon>Euthyneura</taxon>
        <taxon>Panpulmonata</taxon>
        <taxon>Hygrophila</taxon>
        <taxon>Lymnaeoidea</taxon>
        <taxon>Planorbidae</taxon>
        <taxon>Biomphalaria</taxon>
    </lineage>
</organism>
<gene>
    <name evidence="2" type="primary">106062460</name>
    <name evidence="5 6 7" type="synonym">LOC106062460</name>
</gene>
<evidence type="ECO:0000313" key="6">
    <source>
        <dbReference type="RefSeq" id="XP_055876042.1"/>
    </source>
</evidence>
<protein>
    <submittedName>
        <fullName evidence="5 6">Uncharacterized protein LOC106062460</fullName>
    </submittedName>
</protein>
<dbReference type="RefSeq" id="XP_013076182.1">
    <property type="nucleotide sequence ID" value="XM_013220728.2"/>
</dbReference>
<accession>A0A2C9L2Y8</accession>
<dbReference type="GeneID" id="106062460"/>
<dbReference type="Proteomes" id="UP000076420">
    <property type="component" value="Unassembled WGS sequence"/>
</dbReference>
<dbReference type="VEuPathDB" id="VectorBase:BGLB026362"/>
<evidence type="ECO:0000256" key="1">
    <source>
        <dbReference type="SAM" id="MobiDB-lite"/>
    </source>
</evidence>
<reference evidence="2" key="1">
    <citation type="submission" date="2020-05" db="UniProtKB">
        <authorList>
            <consortium name="EnsemblMetazoa"/>
        </authorList>
    </citation>
    <scope>IDENTIFICATION</scope>
    <source>
        <strain evidence="2">BB02</strain>
    </source>
</reference>
<dbReference type="EnsemblMetazoa" id="BGLB026362-RB">
    <property type="protein sequence ID" value="BGLB026362-PB"/>
    <property type="gene ID" value="BGLB026362"/>
</dbReference>
<sequence>MSDFNFNNLPNQESYTMATKRLAKKRTLESESSKEVPEKQLVISDKNSLLTHISNDGDTGILSPNKKPKHLAYREPENLPSLDPDSFKLLFDSQPNSEVQSAGLESWSVPVSVTSTPSASGLESLGDIIQKYTNASLDSIKCFNIPLEESGTNQYMTTGAVLSPSIDNEISLTSTVPSSEQALTSVPNETDCVDNRSLTNMQLLLPNLSTDENKNNFIVSTNLKRSNNNNTGVFSYKKLLEFPSLSEIKDCPINPSHVGFFAPSELKVKDLPREIQHEDTETFFTCMSPLVVQISVNVTSSARDCNDEYKEYIGTNKMRFGSGFVGAVDERIVKFRCKKTDCSLNTPSSAGSRRSSVISSSFSPNTSFESQSDNSINTPTTPSSEPKHYYYSGVTVHTSRHVIFDKTEADNAFVKFFFDKPNGKGVIKGHVAAIVGVNILQDHVTLHVMSHDKTLFHTLPVLLENAKSSYNEMAASTMKAQYTHSIKNKESWVAVISHPHGLSQAITFGRVKTEVQDSESLKVRKYYDAPLCEGCSGALVITPTLLKLQWPGAVHSSFDPEIGLNYTLDSRSKDLNFIDIGHMNKHKIK</sequence>
<dbReference type="EnsemblMetazoa" id="BGLB026362-RA">
    <property type="protein sequence ID" value="BGLB026362-PA"/>
    <property type="gene ID" value="BGLB026362"/>
</dbReference>
<dbReference type="AlphaFoldDB" id="A0A2C9L2Y8"/>
<dbReference type="RefSeq" id="XP_055876042.1">
    <property type="nucleotide sequence ID" value="XM_056020067.1"/>
</dbReference>
<dbReference type="VEuPathDB" id="VectorBase:BGLAX_044460"/>
<dbReference type="RefSeq" id="XP_055876043.1">
    <property type="nucleotide sequence ID" value="XM_056020068.1"/>
</dbReference>